<reference evidence="2" key="1">
    <citation type="submission" date="2016-08" db="EMBL/GenBank/DDBJ databases">
        <authorList>
            <person name="Varghese N."/>
            <person name="Submissions Spin"/>
        </authorList>
    </citation>
    <scope>NUCLEOTIDE SEQUENCE [LARGE SCALE GENOMIC DNA]</scope>
    <source>
        <strain evidence="2">ERR11</strain>
    </source>
</reference>
<dbReference type="Proteomes" id="UP000199184">
    <property type="component" value="Unassembled WGS sequence"/>
</dbReference>
<proteinExistence type="predicted"/>
<protein>
    <submittedName>
        <fullName evidence="1">Uncharacterized protein</fullName>
    </submittedName>
</protein>
<keyword evidence="2" id="KW-1185">Reference proteome</keyword>
<gene>
    <name evidence="1" type="ORF">GA0061098_1009179</name>
</gene>
<evidence type="ECO:0000313" key="1">
    <source>
        <dbReference type="EMBL" id="SCB42787.1"/>
    </source>
</evidence>
<accession>A0A1C3WRW9</accession>
<organism evidence="1 2">
    <name type="scientific">Bradyrhizobium shewense</name>
    <dbReference type="NCBI Taxonomy" id="1761772"/>
    <lineage>
        <taxon>Bacteria</taxon>
        <taxon>Pseudomonadati</taxon>
        <taxon>Pseudomonadota</taxon>
        <taxon>Alphaproteobacteria</taxon>
        <taxon>Hyphomicrobiales</taxon>
        <taxon>Nitrobacteraceae</taxon>
        <taxon>Bradyrhizobium</taxon>
    </lineage>
</organism>
<sequence length="75" mass="8516">MDLTDFERAFLKQLSTEPWISTPLFDHELVARLVELGLIDSIPKHQAEPNTQLPPRVAWLGPNSECDRGYLLSPT</sequence>
<dbReference type="EMBL" id="FMAI01000009">
    <property type="protein sequence ID" value="SCB42787.1"/>
    <property type="molecule type" value="Genomic_DNA"/>
</dbReference>
<evidence type="ECO:0000313" key="2">
    <source>
        <dbReference type="Proteomes" id="UP000199184"/>
    </source>
</evidence>
<name>A0A1C3WRW9_9BRAD</name>
<dbReference type="AlphaFoldDB" id="A0A1C3WRW9"/>
<dbReference type="RefSeq" id="WP_091959290.1">
    <property type="nucleotide sequence ID" value="NZ_FMAI01000009.1"/>
</dbReference>